<protein>
    <submittedName>
        <fullName evidence="1">Uncharacterized protein</fullName>
    </submittedName>
</protein>
<gene>
    <name evidence="1" type="ORF">BN8_00178</name>
</gene>
<reference evidence="1 2" key="1">
    <citation type="journal article" date="2012" name="J. Bacteriol.">
        <title>Genome Sequence of the Filamentous Bacterium Fibrisoma limi BUZ 3T.</title>
        <authorList>
            <person name="Filippini M."/>
            <person name="Qi W."/>
            <person name="Jaenicke S."/>
            <person name="Goesmann A."/>
            <person name="Smits T.H."/>
            <person name="Bagheri H.C."/>
        </authorList>
    </citation>
    <scope>NUCLEOTIDE SEQUENCE [LARGE SCALE GENOMIC DNA]</scope>
    <source>
        <strain evidence="2">BUZ 3T</strain>
    </source>
</reference>
<accession>I2GBI7</accession>
<dbReference type="EMBL" id="CAIT01000004">
    <property type="protein sequence ID" value="CCH51261.1"/>
    <property type="molecule type" value="Genomic_DNA"/>
</dbReference>
<sequence length="53" mass="5967">MPKEVEIGVHGYKGNASGCWSVKESMRLRSGGSRSFFYERGQKQPKTLLTHLP</sequence>
<dbReference type="Proteomes" id="UP000009309">
    <property type="component" value="Unassembled WGS sequence"/>
</dbReference>
<dbReference type="STRING" id="1185876.BN8_00178"/>
<evidence type="ECO:0000313" key="2">
    <source>
        <dbReference type="Proteomes" id="UP000009309"/>
    </source>
</evidence>
<comment type="caution">
    <text evidence="1">The sequence shown here is derived from an EMBL/GenBank/DDBJ whole genome shotgun (WGS) entry which is preliminary data.</text>
</comment>
<evidence type="ECO:0000313" key="1">
    <source>
        <dbReference type="EMBL" id="CCH51261.1"/>
    </source>
</evidence>
<proteinExistence type="predicted"/>
<keyword evidence="2" id="KW-1185">Reference proteome</keyword>
<dbReference type="AlphaFoldDB" id="I2GBI7"/>
<organism evidence="1 2">
    <name type="scientific">Fibrisoma limi BUZ 3</name>
    <dbReference type="NCBI Taxonomy" id="1185876"/>
    <lineage>
        <taxon>Bacteria</taxon>
        <taxon>Pseudomonadati</taxon>
        <taxon>Bacteroidota</taxon>
        <taxon>Cytophagia</taxon>
        <taxon>Cytophagales</taxon>
        <taxon>Spirosomataceae</taxon>
        <taxon>Fibrisoma</taxon>
    </lineage>
</organism>
<name>I2GBI7_9BACT</name>